<protein>
    <submittedName>
        <fullName evidence="3">Uncharacterized protein</fullName>
    </submittedName>
</protein>
<dbReference type="OrthoDB" id="8830751at2759"/>
<dbReference type="GO" id="GO:0005525">
    <property type="term" value="F:GTP binding"/>
    <property type="evidence" value="ECO:0007669"/>
    <property type="project" value="UniProtKB-KW"/>
</dbReference>
<keyword evidence="4" id="KW-1185">Reference proteome</keyword>
<dbReference type="Proteomes" id="UP000187209">
    <property type="component" value="Unassembled WGS sequence"/>
</dbReference>
<evidence type="ECO:0000313" key="3">
    <source>
        <dbReference type="EMBL" id="OMJ75569.1"/>
    </source>
</evidence>
<comment type="caution">
    <text evidence="3">The sequence shown here is derived from an EMBL/GenBank/DDBJ whole genome shotgun (WGS) entry which is preliminary data.</text>
</comment>
<keyword evidence="1" id="KW-0547">Nucleotide-binding</keyword>
<dbReference type="FunFam" id="3.40.50.300:FF:001329">
    <property type="entry name" value="Small GTP-binding protein, putative"/>
    <property type="match status" value="1"/>
</dbReference>
<gene>
    <name evidence="3" type="ORF">SteCoe_25266</name>
</gene>
<dbReference type="NCBIfam" id="TIGR00231">
    <property type="entry name" value="small_GTP"/>
    <property type="match status" value="1"/>
</dbReference>
<dbReference type="GO" id="GO:0003924">
    <property type="term" value="F:GTPase activity"/>
    <property type="evidence" value="ECO:0007669"/>
    <property type="project" value="InterPro"/>
</dbReference>
<dbReference type="InterPro" id="IPR050227">
    <property type="entry name" value="Rab"/>
</dbReference>
<dbReference type="PANTHER" id="PTHR47977">
    <property type="entry name" value="RAS-RELATED PROTEIN RAB"/>
    <property type="match status" value="1"/>
</dbReference>
<dbReference type="PROSITE" id="PS51421">
    <property type="entry name" value="RAS"/>
    <property type="match status" value="1"/>
</dbReference>
<evidence type="ECO:0000256" key="2">
    <source>
        <dbReference type="ARBA" id="ARBA00023134"/>
    </source>
</evidence>
<dbReference type="InterPro" id="IPR001806">
    <property type="entry name" value="Small_GTPase"/>
</dbReference>
<organism evidence="3 4">
    <name type="scientific">Stentor coeruleus</name>
    <dbReference type="NCBI Taxonomy" id="5963"/>
    <lineage>
        <taxon>Eukaryota</taxon>
        <taxon>Sar</taxon>
        <taxon>Alveolata</taxon>
        <taxon>Ciliophora</taxon>
        <taxon>Postciliodesmatophora</taxon>
        <taxon>Heterotrichea</taxon>
        <taxon>Heterotrichida</taxon>
        <taxon>Stentoridae</taxon>
        <taxon>Stentor</taxon>
    </lineage>
</organism>
<dbReference type="SMART" id="SM00176">
    <property type="entry name" value="RAN"/>
    <property type="match status" value="1"/>
</dbReference>
<dbReference type="AlphaFoldDB" id="A0A1R2BFP7"/>
<keyword evidence="2" id="KW-0342">GTP-binding</keyword>
<dbReference type="InterPro" id="IPR027417">
    <property type="entry name" value="P-loop_NTPase"/>
</dbReference>
<dbReference type="EMBL" id="MPUH01000683">
    <property type="protein sequence ID" value="OMJ75569.1"/>
    <property type="molecule type" value="Genomic_DNA"/>
</dbReference>
<dbReference type="InterPro" id="IPR005225">
    <property type="entry name" value="Small_GTP-bd"/>
</dbReference>
<name>A0A1R2BFP7_9CILI</name>
<dbReference type="SMART" id="SM00175">
    <property type="entry name" value="RAB"/>
    <property type="match status" value="1"/>
</dbReference>
<sequence>MEPTHKVIALGMYGVGKTCILLRATEENFTFPKSYSCTIGVDFKTKMHSYDGQTVKLMIWDTAGQERFHHINRYYYNGCHAVMLVYDITNPDSLEKVSLFHDDFIKNSDGTAVFVLVGNKLDSNDRRVSKDQGENLANKLKIPFIECSAYTGENIEEIFDLIMGEIKYREIEPAKEKNILVVKAVHKQKKCCD</sequence>
<dbReference type="SMART" id="SM00173">
    <property type="entry name" value="RAS"/>
    <property type="match status" value="1"/>
</dbReference>
<dbReference type="CDD" id="cd00154">
    <property type="entry name" value="Rab"/>
    <property type="match status" value="1"/>
</dbReference>
<dbReference type="PROSITE" id="PS51420">
    <property type="entry name" value="RHO"/>
    <property type="match status" value="1"/>
</dbReference>
<evidence type="ECO:0000256" key="1">
    <source>
        <dbReference type="ARBA" id="ARBA00022741"/>
    </source>
</evidence>
<dbReference type="PROSITE" id="PS51419">
    <property type="entry name" value="RAB"/>
    <property type="match status" value="1"/>
</dbReference>
<proteinExistence type="predicted"/>
<accession>A0A1R2BFP7</accession>
<dbReference type="PRINTS" id="PR00449">
    <property type="entry name" value="RASTRNSFRMNG"/>
</dbReference>
<dbReference type="Gene3D" id="3.40.50.300">
    <property type="entry name" value="P-loop containing nucleotide triphosphate hydrolases"/>
    <property type="match status" value="1"/>
</dbReference>
<evidence type="ECO:0000313" key="4">
    <source>
        <dbReference type="Proteomes" id="UP000187209"/>
    </source>
</evidence>
<dbReference type="SUPFAM" id="SSF52540">
    <property type="entry name" value="P-loop containing nucleoside triphosphate hydrolases"/>
    <property type="match status" value="1"/>
</dbReference>
<dbReference type="Pfam" id="PF00071">
    <property type="entry name" value="Ras"/>
    <property type="match status" value="1"/>
</dbReference>
<reference evidence="3 4" key="1">
    <citation type="submission" date="2016-11" db="EMBL/GenBank/DDBJ databases">
        <title>The macronuclear genome of Stentor coeruleus: a giant cell with tiny introns.</title>
        <authorList>
            <person name="Slabodnick M."/>
            <person name="Ruby J.G."/>
            <person name="Reiff S.B."/>
            <person name="Swart E.C."/>
            <person name="Gosai S."/>
            <person name="Prabakaran S."/>
            <person name="Witkowska E."/>
            <person name="Larue G.E."/>
            <person name="Fisher S."/>
            <person name="Freeman R.M."/>
            <person name="Gunawardena J."/>
            <person name="Chu W."/>
            <person name="Stover N.A."/>
            <person name="Gregory B.D."/>
            <person name="Nowacki M."/>
            <person name="Derisi J."/>
            <person name="Roy S.W."/>
            <person name="Marshall W.F."/>
            <person name="Sood P."/>
        </authorList>
    </citation>
    <scope>NUCLEOTIDE SEQUENCE [LARGE SCALE GENOMIC DNA]</scope>
    <source>
        <strain evidence="3">WM001</strain>
    </source>
</reference>
<dbReference type="SMART" id="SM00174">
    <property type="entry name" value="RHO"/>
    <property type="match status" value="1"/>
</dbReference>